<evidence type="ECO:0000313" key="3">
    <source>
        <dbReference type="Proteomes" id="UP001501116"/>
    </source>
</evidence>
<dbReference type="RefSeq" id="WP_344424329.1">
    <property type="nucleotide sequence ID" value="NZ_BAAANN010000022.1"/>
</dbReference>
<evidence type="ECO:0000256" key="1">
    <source>
        <dbReference type="SAM" id="MobiDB-lite"/>
    </source>
</evidence>
<name>A0ABN2RMT9_9PSEU</name>
<reference evidence="2 3" key="1">
    <citation type="journal article" date="2019" name="Int. J. Syst. Evol. Microbiol.">
        <title>The Global Catalogue of Microorganisms (GCM) 10K type strain sequencing project: providing services to taxonomists for standard genome sequencing and annotation.</title>
        <authorList>
            <consortium name="The Broad Institute Genomics Platform"/>
            <consortium name="The Broad Institute Genome Sequencing Center for Infectious Disease"/>
            <person name="Wu L."/>
            <person name="Ma J."/>
        </authorList>
    </citation>
    <scope>NUCLEOTIDE SEQUENCE [LARGE SCALE GENOMIC DNA]</scope>
    <source>
        <strain evidence="2 3">JCM 14545</strain>
    </source>
</reference>
<comment type="caution">
    <text evidence="2">The sequence shown here is derived from an EMBL/GenBank/DDBJ whole genome shotgun (WGS) entry which is preliminary data.</text>
</comment>
<gene>
    <name evidence="2" type="ORF">GCM10009754_52860</name>
</gene>
<dbReference type="EMBL" id="BAAANN010000022">
    <property type="protein sequence ID" value="GAA1971861.1"/>
    <property type="molecule type" value="Genomic_DNA"/>
</dbReference>
<keyword evidence="3" id="KW-1185">Reference proteome</keyword>
<feature type="compositionally biased region" description="Basic and acidic residues" evidence="1">
    <location>
        <begin position="647"/>
        <end position="658"/>
    </location>
</feature>
<dbReference type="Proteomes" id="UP001501116">
    <property type="component" value="Unassembled WGS sequence"/>
</dbReference>
<sequence>MEQRSKTNPRFQEPDTLFALNDDVGQSASARALVSASVPADESGADAELRVRAQQIARLTYRQCETIRDLGIACGMEPQVAATTALIVADPQEVIAQLKRLRQEVIAPEVIASVLDLDVLTAGLVRAPENLRMGGRRYEGDFDLPPYTSTPDNKTLLFVLEGFDNTSDAMDCYFSELAKTDNEVRETNDYGADIRNRGIRQGGILFPASLKFSHTAPGVAGWETADCYGRTYFIQEAEGITAADVLEWLRTVPTDSRELARHPLQMRRNALLAIAGKVLSDNPISEAEELRLRRAVMPRTRMIVSVAGSTPLDEIRRRVVSLQHLDRPTAFSTVTDWQTRAEAVLAWCEEKNLFVHPPEIPSADVKRWLDAPADAVANSECHGDDIAVIAMASLLHSPDTRLDRQIGKALRTRGVTGVVRTNARSQVAAHVICHSLQGGGSDSGVRSSMERVLRWTALRDLEVDMRPVEILLDEAMLELEFEAQQRSTGLKPTPGPATRQIAARAAYHLVCSPVGKKPLLRRSSHGAEAGQGVEPGQVLQKLASTQSGLQQLAQAIFDGRRGLPIRRLAADTTAEDTEDEPGQNEQLDDFALRTLALQSKPMIADRSAAAQVAHDSETLSKLVTDVSSVVESMKGHSDDESSGLPYVEDRGWADPEGSREPLKEALDLLMYWHQVYTVVNRQRPTDGGPTQNARS</sequence>
<accession>A0ABN2RMT9</accession>
<protein>
    <submittedName>
        <fullName evidence="2">Uncharacterized protein</fullName>
    </submittedName>
</protein>
<proteinExistence type="predicted"/>
<organism evidence="2 3">
    <name type="scientific">Amycolatopsis minnesotensis</name>
    <dbReference type="NCBI Taxonomy" id="337894"/>
    <lineage>
        <taxon>Bacteria</taxon>
        <taxon>Bacillati</taxon>
        <taxon>Actinomycetota</taxon>
        <taxon>Actinomycetes</taxon>
        <taxon>Pseudonocardiales</taxon>
        <taxon>Pseudonocardiaceae</taxon>
        <taxon>Amycolatopsis</taxon>
    </lineage>
</organism>
<evidence type="ECO:0000313" key="2">
    <source>
        <dbReference type="EMBL" id="GAA1971861.1"/>
    </source>
</evidence>
<feature type="region of interest" description="Disordered" evidence="1">
    <location>
        <begin position="632"/>
        <end position="658"/>
    </location>
</feature>